<evidence type="ECO:0000259" key="2">
    <source>
        <dbReference type="Pfam" id="PF00675"/>
    </source>
</evidence>
<dbReference type="InterPro" id="IPR050361">
    <property type="entry name" value="MPP/UQCRC_Complex"/>
</dbReference>
<keyword evidence="5" id="KW-1185">Reference proteome</keyword>
<feature type="domain" description="Peptidase M16 N-terminal" evidence="2">
    <location>
        <begin position="14"/>
        <end position="127"/>
    </location>
</feature>
<dbReference type="Pfam" id="PF05193">
    <property type="entry name" value="Peptidase_M16_C"/>
    <property type="match status" value="1"/>
</dbReference>
<dbReference type="KEGG" id="saal:L336_0086"/>
<feature type="domain" description="Peptidase M16 C-terminal" evidence="3">
    <location>
        <begin position="162"/>
        <end position="303"/>
    </location>
</feature>
<dbReference type="EMBL" id="CP005957">
    <property type="protein sequence ID" value="AGL61797.1"/>
    <property type="molecule type" value="Genomic_DNA"/>
</dbReference>
<dbReference type="HOGENOM" id="CLU_009902_3_3_0"/>
<dbReference type="PANTHER" id="PTHR11851:SF49">
    <property type="entry name" value="MITOCHONDRIAL-PROCESSING PEPTIDASE SUBUNIT ALPHA"/>
    <property type="match status" value="1"/>
</dbReference>
<dbReference type="RefSeq" id="WP_015641248.1">
    <property type="nucleotide sequence ID" value="NC_021219.1"/>
</dbReference>
<dbReference type="InterPro" id="IPR011765">
    <property type="entry name" value="Pept_M16_N"/>
</dbReference>
<sequence length="423" mass="46841">MSIESSRLQNGLTVYTDHMPGAHTGLVHVHVGIGGLEGPKRDAGKAHALEHALHLGTDEFIDAEAAEHFVDAHGFTTNAYTTNVQTAYHAQGERLDPLMRYLSQVMLHPTFPVDAVAKEMSIIEEERLSSLTPETKHDMAASYALFGSSVARPIIGYRQPMFSADMLRDFWSRYYRVRAMAVVAVGAFSHEEVVESVEQYFDAPLGDTTDKKRRALNVRINTASSGLILPRGESAYLTESLPLSRELEEMFFSYDPAYRIAMDAMERWLSQEIREKRGLAYGSSLLLSETTAPGAQTLLAYTEASAKNVRPIRRLQRQLFEVDSAGYLPALLDAKRAGHLGMLLRTLDGIEERSALHMDTLELGWAPVSIETLVEGARDVTIPEVCAAIDAIIAHASTQPRHTHISAPKKFLPSVDRIIRAQS</sequence>
<dbReference type="GO" id="GO:0046872">
    <property type="term" value="F:metal ion binding"/>
    <property type="evidence" value="ECO:0007669"/>
    <property type="project" value="InterPro"/>
</dbReference>
<reference evidence="4 5" key="1">
    <citation type="journal article" date="2013" name="Nat. Biotechnol.">
        <title>Genome sequences of rare, uncultured bacteria obtained by differential coverage binning of multiple metagenomes.</title>
        <authorList>
            <person name="Albertsen M."/>
            <person name="Hugenholtz P."/>
            <person name="Skarshewski A."/>
            <person name="Nielsen K.L."/>
            <person name="Tyson G.W."/>
            <person name="Nielsen P.H."/>
        </authorList>
    </citation>
    <scope>NUCLEOTIDE SEQUENCE [LARGE SCALE GENOMIC DNA]</scope>
    <source>
        <strain evidence="4">TM71</strain>
    </source>
</reference>
<evidence type="ECO:0000259" key="3">
    <source>
        <dbReference type="Pfam" id="PF05193"/>
    </source>
</evidence>
<comment type="similarity">
    <text evidence="1">Belongs to the peptidase M16 family.</text>
</comment>
<dbReference type="OrthoDB" id="9811314at2"/>
<dbReference type="SUPFAM" id="SSF63411">
    <property type="entry name" value="LuxS/MPP-like metallohydrolase"/>
    <property type="match status" value="2"/>
</dbReference>
<evidence type="ECO:0000313" key="5">
    <source>
        <dbReference type="Proteomes" id="UP000013893"/>
    </source>
</evidence>
<dbReference type="InterPro" id="IPR011249">
    <property type="entry name" value="Metalloenz_LuxS/M16"/>
</dbReference>
<accession>R4PVN0</accession>
<dbReference type="PANTHER" id="PTHR11851">
    <property type="entry name" value="METALLOPROTEASE"/>
    <property type="match status" value="1"/>
</dbReference>
<dbReference type="Proteomes" id="UP000013893">
    <property type="component" value="Chromosome"/>
</dbReference>
<evidence type="ECO:0000256" key="1">
    <source>
        <dbReference type="ARBA" id="ARBA00007261"/>
    </source>
</evidence>
<proteinExistence type="inferred from homology"/>
<dbReference type="AlphaFoldDB" id="R4PVN0"/>
<protein>
    <recommendedName>
        <fullName evidence="6">Peptidase M16 domain protein</fullName>
    </recommendedName>
</protein>
<evidence type="ECO:0008006" key="6">
    <source>
        <dbReference type="Google" id="ProtNLM"/>
    </source>
</evidence>
<dbReference type="STRING" id="1332188.L336_0086"/>
<dbReference type="Pfam" id="PF00675">
    <property type="entry name" value="Peptidase_M16"/>
    <property type="match status" value="1"/>
</dbReference>
<name>R4PVN0_9BACT</name>
<evidence type="ECO:0000313" key="4">
    <source>
        <dbReference type="EMBL" id="AGL61797.1"/>
    </source>
</evidence>
<gene>
    <name evidence="4" type="ORF">L336_0086</name>
</gene>
<dbReference type="InterPro" id="IPR007863">
    <property type="entry name" value="Peptidase_M16_C"/>
</dbReference>
<dbReference type="Gene3D" id="3.30.830.10">
    <property type="entry name" value="Metalloenzyme, LuxS/M16 peptidase-like"/>
    <property type="match status" value="2"/>
</dbReference>
<organism evidence="4 5">
    <name type="scientific">Candidatus Saccharimonas aalborgensis</name>
    <dbReference type="NCBI Taxonomy" id="1332188"/>
    <lineage>
        <taxon>Bacteria</taxon>
        <taxon>Candidatus Saccharimonadota</taxon>
        <taxon>Candidatus Saccharimonadia</taxon>
        <taxon>Candidatus Saccharimonadales</taxon>
        <taxon>Candidatus Saccharimonadaceae</taxon>
        <taxon>Candidatus Saccharimonas</taxon>
    </lineage>
</organism>